<dbReference type="GO" id="GO:0005737">
    <property type="term" value="C:cytoplasm"/>
    <property type="evidence" value="ECO:0007669"/>
    <property type="project" value="TreeGrafter"/>
</dbReference>
<evidence type="ECO:0000256" key="3">
    <source>
        <dbReference type="ARBA" id="ARBA00022840"/>
    </source>
</evidence>
<dbReference type="OMA" id="KLYHYIC"/>
<name>A5DRU5_LODEL</name>
<keyword evidence="10" id="KW-1185">Reference proteome</keyword>
<dbReference type="GO" id="GO:0004674">
    <property type="term" value="F:protein serine/threonine kinase activity"/>
    <property type="evidence" value="ECO:0007669"/>
    <property type="project" value="UniProtKB-EC"/>
</dbReference>
<sequence length="1056" mass="117147">MSASVAGPATPIESTFALVNHDNLDNLPPPRRSVSTTRQSKLVEFENQTQSQTHTQTQSQTQSQIQNANTPRVIPDLSSSTNTQLATPHSTSSTSISSQMHNNLNHPNIAKKMHREIRFGNYILGSTLGEGEFGKVKLGWRKDGKHPSQVAIKLIKRSTIVKDSDSEVKIHREINSLKMLNHPNIVNLVEVMKSGKYVGIVLEYASGGELFDYILQHKYLKEPVAKKIFAQLVSGVDYLHSKQLIHRDLKLENLLLDKHKNVIISDFGFVNSFNREHNDLMKTSCGSPCYAAPELVLTQSPYEGRKVDIWSLGIILYAMLSGYLPFDDDPENEDGSDIIKLYHYICKTPLTFPEYVSPLARDLLRKIIVSDPRKRATLDTIRNHPFLTPYSSLLSIRQPEWDRIHQQKQQPPSELVEQQHPGINKRYSMFNAPTNSSSLVMPAMQYHNSHIAHIQPHLHQTQKAPSQVPVQVPVQIQAPTHSRSHSSTSISLLYASPSMSSSGVTPHLQDSTDSLMLSKTPSPKKSSSVSPTRVQQKAASITNSYSSASFALKAVVNDDMMHRPAAVNTQFNSQSMISTIVESPTKPTHPTILPSRETHKLPHTVRKPRPTSYHPSSMSSSIMTGSSGPSYKDIMKYSVPNTDTNNKDNLSINSSSHNNNNNNENNETENNNHNSNENNSSNNTNSMTQYISTSPTKNTDFTQRQRGRSASNRRNSEVTHVHVNGVLSNENMINGTSQENKRNSVLSYLEDKIEALELTESHSPSKVSSHEVADLLVSKSPSPPPMNLTESSQENLAVAAAAGDEKVVESELDSTQNNESTDTPTKSSKSAEPNKSKNITQSIVLKAEKSDLEKETNKPTSISVNNKPVENTLSSNKEKRVPSNGSTGSTGSKKLHNNEKAHLGKANEGIKKQSTTQKKDDRISNDEDKENKEAKRKNRYSFLSFYSTFNSSTTNLTIPENNKDTKIQHQATSTSSPQTNSNSSQPKRKALEPTTDNHIVRKSDVKQDLGSVTSRQVSSSASSKRHSMAATPNAHKESSAARKVMDFFKRRSVRIG</sequence>
<dbReference type="InterPro" id="IPR011009">
    <property type="entry name" value="Kinase-like_dom_sf"/>
</dbReference>
<feature type="compositionally biased region" description="Basic and acidic residues" evidence="7">
    <location>
        <begin position="1034"/>
        <end position="1043"/>
    </location>
</feature>
<dbReference type="SMART" id="SM00220">
    <property type="entry name" value="S_TKc"/>
    <property type="match status" value="1"/>
</dbReference>
<dbReference type="GeneID" id="5235296"/>
<dbReference type="Proteomes" id="UP000001996">
    <property type="component" value="Unassembled WGS sequence"/>
</dbReference>
<dbReference type="SUPFAM" id="SSF56112">
    <property type="entry name" value="Protein kinase-like (PK-like)"/>
    <property type="match status" value="1"/>
</dbReference>
<feature type="region of interest" description="Disordered" evidence="7">
    <location>
        <begin position="21"/>
        <end position="104"/>
    </location>
</feature>
<dbReference type="PROSITE" id="PS00107">
    <property type="entry name" value="PROTEIN_KINASE_ATP"/>
    <property type="match status" value="1"/>
</dbReference>
<feature type="compositionally biased region" description="Low complexity" evidence="7">
    <location>
        <begin position="518"/>
        <end position="532"/>
    </location>
</feature>
<comment type="catalytic activity">
    <reaction evidence="4">
        <text>L-threonyl-[protein] + ATP = O-phospho-L-threonyl-[protein] + ADP + H(+)</text>
        <dbReference type="Rhea" id="RHEA:46608"/>
        <dbReference type="Rhea" id="RHEA-COMP:11060"/>
        <dbReference type="Rhea" id="RHEA-COMP:11605"/>
        <dbReference type="ChEBI" id="CHEBI:15378"/>
        <dbReference type="ChEBI" id="CHEBI:30013"/>
        <dbReference type="ChEBI" id="CHEBI:30616"/>
        <dbReference type="ChEBI" id="CHEBI:61977"/>
        <dbReference type="ChEBI" id="CHEBI:456216"/>
        <dbReference type="EC" id="2.7.11.1"/>
    </reaction>
</comment>
<feature type="compositionally biased region" description="Low complexity" evidence="7">
    <location>
        <begin position="973"/>
        <end position="985"/>
    </location>
</feature>
<reference evidence="9 10" key="1">
    <citation type="journal article" date="2009" name="Nature">
        <title>Evolution of pathogenicity and sexual reproduction in eight Candida genomes.</title>
        <authorList>
            <person name="Butler G."/>
            <person name="Rasmussen M.D."/>
            <person name="Lin M.F."/>
            <person name="Santos M.A."/>
            <person name="Sakthikumar S."/>
            <person name="Munro C.A."/>
            <person name="Rheinbay E."/>
            <person name="Grabherr M."/>
            <person name="Forche A."/>
            <person name="Reedy J.L."/>
            <person name="Agrafioti I."/>
            <person name="Arnaud M.B."/>
            <person name="Bates S."/>
            <person name="Brown A.J."/>
            <person name="Brunke S."/>
            <person name="Costanzo M.C."/>
            <person name="Fitzpatrick D.A."/>
            <person name="de Groot P.W."/>
            <person name="Harris D."/>
            <person name="Hoyer L.L."/>
            <person name="Hube B."/>
            <person name="Klis F.M."/>
            <person name="Kodira C."/>
            <person name="Lennard N."/>
            <person name="Logue M.E."/>
            <person name="Martin R."/>
            <person name="Neiman A.M."/>
            <person name="Nikolaou E."/>
            <person name="Quail M.A."/>
            <person name="Quinn J."/>
            <person name="Santos M.C."/>
            <person name="Schmitzberger F.F."/>
            <person name="Sherlock G."/>
            <person name="Shah P."/>
            <person name="Silverstein K.A."/>
            <person name="Skrzypek M.S."/>
            <person name="Soll D."/>
            <person name="Staggs R."/>
            <person name="Stansfield I."/>
            <person name="Stumpf M.P."/>
            <person name="Sudbery P.E."/>
            <person name="Srikantha T."/>
            <person name="Zeng Q."/>
            <person name="Berman J."/>
            <person name="Berriman M."/>
            <person name="Heitman J."/>
            <person name="Gow N.A."/>
            <person name="Lorenz M.C."/>
            <person name="Birren B.W."/>
            <person name="Kellis M."/>
            <person name="Cuomo C.A."/>
        </authorList>
    </citation>
    <scope>NUCLEOTIDE SEQUENCE [LARGE SCALE GENOMIC DNA]</scope>
    <source>
        <strain evidence="10">ATCC 11503 / BCRC 21390 / CBS 2605 / JCM 1781 / NBRC 1676 / NRRL YB-4239</strain>
    </source>
</reference>
<dbReference type="EC" id="2.7.11.1" evidence="1"/>
<dbReference type="EMBL" id="CH981524">
    <property type="protein sequence ID" value="EDK41903.1"/>
    <property type="molecule type" value="Genomic_DNA"/>
</dbReference>
<dbReference type="InterPro" id="IPR008271">
    <property type="entry name" value="Ser/Thr_kinase_AS"/>
</dbReference>
<feature type="compositionally biased region" description="Basic and acidic residues" evidence="7">
    <location>
        <begin position="998"/>
        <end position="1007"/>
    </location>
</feature>
<dbReference type="PROSITE" id="PS00108">
    <property type="entry name" value="PROTEIN_KINASE_ST"/>
    <property type="match status" value="1"/>
</dbReference>
<dbReference type="GO" id="GO:0030447">
    <property type="term" value="P:filamentous growth"/>
    <property type="evidence" value="ECO:0007669"/>
    <property type="project" value="UniProtKB-ARBA"/>
</dbReference>
<feature type="compositionally biased region" description="Basic and acidic residues" evidence="7">
    <location>
        <begin position="846"/>
        <end position="857"/>
    </location>
</feature>
<dbReference type="HOGENOM" id="CLU_002888_0_0_1"/>
<dbReference type="KEGG" id="lel:PVL30_000078"/>
<feature type="compositionally biased region" description="Low complexity" evidence="7">
    <location>
        <begin position="653"/>
        <end position="686"/>
    </location>
</feature>
<feature type="compositionally biased region" description="Polar residues" evidence="7">
    <location>
        <begin position="687"/>
        <end position="713"/>
    </location>
</feature>
<keyword evidence="3 6" id="KW-0067">ATP-binding</keyword>
<evidence type="ECO:0000256" key="7">
    <source>
        <dbReference type="SAM" id="MobiDB-lite"/>
    </source>
</evidence>
<feature type="domain" description="Protein kinase" evidence="8">
    <location>
        <begin position="122"/>
        <end position="387"/>
    </location>
</feature>
<dbReference type="PANTHER" id="PTHR24346:SF110">
    <property type="entry name" value="NON-SPECIFIC SERINE_THREONINE PROTEIN KINASE"/>
    <property type="match status" value="1"/>
</dbReference>
<feature type="compositionally biased region" description="Polar residues" evidence="7">
    <location>
        <begin position="813"/>
        <end position="843"/>
    </location>
</feature>
<evidence type="ECO:0000313" key="9">
    <source>
        <dbReference type="EMBL" id="EDK41903.1"/>
    </source>
</evidence>
<dbReference type="eggNOG" id="KOG0583">
    <property type="taxonomic scope" value="Eukaryota"/>
</dbReference>
<evidence type="ECO:0000256" key="5">
    <source>
        <dbReference type="ARBA" id="ARBA00048679"/>
    </source>
</evidence>
<dbReference type="OrthoDB" id="193931at2759"/>
<dbReference type="Pfam" id="PF00069">
    <property type="entry name" value="Pkinase"/>
    <property type="match status" value="1"/>
</dbReference>
<feature type="compositionally biased region" description="Polar residues" evidence="7">
    <location>
        <begin position="858"/>
        <end position="875"/>
    </location>
</feature>
<evidence type="ECO:0000313" key="10">
    <source>
        <dbReference type="Proteomes" id="UP000001996"/>
    </source>
</evidence>
<dbReference type="AlphaFoldDB" id="A5DRU5"/>
<protein>
    <recommendedName>
        <fullName evidence="1">non-specific serine/threonine protein kinase</fullName>
        <ecNumber evidence="1">2.7.11.1</ecNumber>
    </recommendedName>
</protein>
<dbReference type="InterPro" id="IPR000719">
    <property type="entry name" value="Prot_kinase_dom"/>
</dbReference>
<evidence type="ECO:0000256" key="6">
    <source>
        <dbReference type="PROSITE-ProRule" id="PRU10141"/>
    </source>
</evidence>
<feature type="region of interest" description="Disordered" evidence="7">
    <location>
        <begin position="952"/>
        <end position="1043"/>
    </location>
</feature>
<organism evidence="9 10">
    <name type="scientific">Lodderomyces elongisporus (strain ATCC 11503 / CBS 2605 / JCM 1781 / NBRC 1676 / NRRL YB-4239)</name>
    <name type="common">Yeast</name>
    <name type="synonym">Saccharomyces elongisporus</name>
    <dbReference type="NCBI Taxonomy" id="379508"/>
    <lineage>
        <taxon>Eukaryota</taxon>
        <taxon>Fungi</taxon>
        <taxon>Dikarya</taxon>
        <taxon>Ascomycota</taxon>
        <taxon>Saccharomycotina</taxon>
        <taxon>Pichiomycetes</taxon>
        <taxon>Debaryomycetaceae</taxon>
        <taxon>Candida/Lodderomyces clade</taxon>
        <taxon>Lodderomyces</taxon>
    </lineage>
</organism>
<gene>
    <name evidence="9" type="ORF">LELG_00081</name>
</gene>
<dbReference type="PROSITE" id="PS50011">
    <property type="entry name" value="PROTEIN_KINASE_DOM"/>
    <property type="match status" value="1"/>
</dbReference>
<feature type="compositionally biased region" description="Polar residues" evidence="7">
    <location>
        <begin position="77"/>
        <end position="89"/>
    </location>
</feature>
<accession>A5DRU5</accession>
<feature type="region of interest" description="Disordered" evidence="7">
    <location>
        <begin position="499"/>
        <end position="535"/>
    </location>
</feature>
<dbReference type="STRING" id="379508.A5DRU5"/>
<feature type="compositionally biased region" description="Polar residues" evidence="7">
    <location>
        <begin position="508"/>
        <end position="517"/>
    </location>
</feature>
<dbReference type="PANTHER" id="PTHR24346">
    <property type="entry name" value="MAP/MICROTUBULE AFFINITY-REGULATING KINASE"/>
    <property type="match status" value="1"/>
</dbReference>
<feature type="compositionally biased region" description="Low complexity" evidence="7">
    <location>
        <begin position="1011"/>
        <end position="1022"/>
    </location>
</feature>
<dbReference type="GO" id="GO:0035556">
    <property type="term" value="P:intracellular signal transduction"/>
    <property type="evidence" value="ECO:0007669"/>
    <property type="project" value="TreeGrafter"/>
</dbReference>
<proteinExistence type="predicted"/>
<feature type="region of interest" description="Disordered" evidence="7">
    <location>
        <begin position="759"/>
        <end position="935"/>
    </location>
</feature>
<dbReference type="Gene3D" id="1.10.510.10">
    <property type="entry name" value="Transferase(Phosphotransferase) domain 1"/>
    <property type="match status" value="1"/>
</dbReference>
<dbReference type="FunFam" id="1.10.510.10:FF:000571">
    <property type="entry name" value="Maternal embryonic leucine zipper kinase"/>
    <property type="match status" value="1"/>
</dbReference>
<dbReference type="InParanoid" id="A5DRU5"/>
<dbReference type="FunCoup" id="A5DRU5">
    <property type="interactions" value="310"/>
</dbReference>
<feature type="binding site" evidence="6">
    <location>
        <position position="153"/>
    </location>
    <ligand>
        <name>ATP</name>
        <dbReference type="ChEBI" id="CHEBI:30616"/>
    </ligand>
</feature>
<dbReference type="InterPro" id="IPR017441">
    <property type="entry name" value="Protein_kinase_ATP_BS"/>
</dbReference>
<feature type="compositionally biased region" description="Low complexity" evidence="7">
    <location>
        <begin position="611"/>
        <end position="631"/>
    </location>
</feature>
<feature type="compositionally biased region" description="Polar residues" evidence="7">
    <location>
        <begin position="639"/>
        <end position="652"/>
    </location>
</feature>
<comment type="catalytic activity">
    <reaction evidence="5">
        <text>L-seryl-[protein] + ATP = O-phospho-L-seryl-[protein] + ADP + H(+)</text>
        <dbReference type="Rhea" id="RHEA:17989"/>
        <dbReference type="Rhea" id="RHEA-COMP:9863"/>
        <dbReference type="Rhea" id="RHEA-COMP:11604"/>
        <dbReference type="ChEBI" id="CHEBI:15378"/>
        <dbReference type="ChEBI" id="CHEBI:29999"/>
        <dbReference type="ChEBI" id="CHEBI:30616"/>
        <dbReference type="ChEBI" id="CHEBI:83421"/>
        <dbReference type="ChEBI" id="CHEBI:456216"/>
        <dbReference type="EC" id="2.7.11.1"/>
    </reaction>
</comment>
<evidence type="ECO:0000256" key="2">
    <source>
        <dbReference type="ARBA" id="ARBA00022741"/>
    </source>
</evidence>
<keyword evidence="2 6" id="KW-0547">Nucleotide-binding</keyword>
<evidence type="ECO:0000256" key="4">
    <source>
        <dbReference type="ARBA" id="ARBA00047899"/>
    </source>
</evidence>
<feature type="compositionally biased region" description="Basic and acidic residues" evidence="7">
    <location>
        <begin position="917"/>
        <end position="933"/>
    </location>
</feature>
<dbReference type="GO" id="GO:0005524">
    <property type="term" value="F:ATP binding"/>
    <property type="evidence" value="ECO:0007669"/>
    <property type="project" value="UniProtKB-UniRule"/>
</dbReference>
<feature type="compositionally biased region" description="Low complexity" evidence="7">
    <location>
        <begin position="48"/>
        <end position="66"/>
    </location>
</feature>
<evidence type="ECO:0000259" key="8">
    <source>
        <dbReference type="PROSITE" id="PS50011"/>
    </source>
</evidence>
<feature type="region of interest" description="Disordered" evidence="7">
    <location>
        <begin position="583"/>
        <end position="718"/>
    </location>
</feature>
<evidence type="ECO:0000256" key="1">
    <source>
        <dbReference type="ARBA" id="ARBA00012513"/>
    </source>
</evidence>